<organism evidence="4 5">
    <name type="scientific">Ephemerocybe angulata</name>
    <dbReference type="NCBI Taxonomy" id="980116"/>
    <lineage>
        <taxon>Eukaryota</taxon>
        <taxon>Fungi</taxon>
        <taxon>Dikarya</taxon>
        <taxon>Basidiomycota</taxon>
        <taxon>Agaricomycotina</taxon>
        <taxon>Agaricomycetes</taxon>
        <taxon>Agaricomycetidae</taxon>
        <taxon>Agaricales</taxon>
        <taxon>Agaricineae</taxon>
        <taxon>Psathyrellaceae</taxon>
        <taxon>Ephemerocybe</taxon>
    </lineage>
</organism>
<feature type="compositionally biased region" description="Basic and acidic residues" evidence="1">
    <location>
        <begin position="74"/>
        <end position="95"/>
    </location>
</feature>
<feature type="compositionally biased region" description="Pro residues" evidence="1">
    <location>
        <begin position="602"/>
        <end position="623"/>
    </location>
</feature>
<feature type="region of interest" description="Disordered" evidence="1">
    <location>
        <begin position="789"/>
        <end position="818"/>
    </location>
</feature>
<evidence type="ECO:0000313" key="5">
    <source>
        <dbReference type="Proteomes" id="UP000541558"/>
    </source>
</evidence>
<keyword evidence="2" id="KW-0472">Membrane</keyword>
<evidence type="ECO:0000313" key="4">
    <source>
        <dbReference type="EMBL" id="KAF5311340.1"/>
    </source>
</evidence>
<dbReference type="Proteomes" id="UP000541558">
    <property type="component" value="Unassembled WGS sequence"/>
</dbReference>
<dbReference type="SUPFAM" id="SSF48350">
    <property type="entry name" value="GTPase activation domain, GAP"/>
    <property type="match status" value="1"/>
</dbReference>
<reference evidence="4 5" key="1">
    <citation type="journal article" date="2020" name="ISME J.">
        <title>Uncovering the hidden diversity of litter-decomposition mechanisms in mushroom-forming fungi.</title>
        <authorList>
            <person name="Floudas D."/>
            <person name="Bentzer J."/>
            <person name="Ahren D."/>
            <person name="Johansson T."/>
            <person name="Persson P."/>
            <person name="Tunlid A."/>
        </authorList>
    </citation>
    <scope>NUCLEOTIDE SEQUENCE [LARGE SCALE GENOMIC DNA]</scope>
    <source>
        <strain evidence="4 5">CBS 175.51</strain>
    </source>
</reference>
<feature type="compositionally biased region" description="Basic and acidic residues" evidence="1">
    <location>
        <begin position="350"/>
        <end position="385"/>
    </location>
</feature>
<gene>
    <name evidence="4" type="ORF">D9611_012623</name>
</gene>
<sequence length="1494" mass="160387">MALTYPDPDPFSALKTPPKQKRASRFLPSFARRAQNNTPSPSPSLQRASNRTPDPNPSRTPERNPKRNSTPNPTRDHNAVLDGEDKRGVDGGGARRDRRASVGPALARTVDPDEPYGHTEYDDVDTPPLIIPDVHVHVHLGTVTMSVDTAVVDTRVLDTRARLRLVLVRRPTLVRALPHVPQPGAGQGLALGMEDILIINLNLIRIRIIILIRIRRPIVIIIIILILILIHILTILILILILDRGRDPSRAHAEVVPPVPVRPSPKSNANSNGGRRAARGGYEEVESDSDAESESGLKVSSGATVGLGGRYDDTQLAREGWEEWLRDRDARRAARDEDGKGDGDGMGDVGKGDVGKGDVGKGDVGKGDVEGDGVRYARPRRSDNGRDEEDGREDVPVRETRAAREEREAREAKETKIYVESILSNMANTSRSTSPSRPPHPASSLPPRYTPPPPGVPPIWIPPTAAATVTPPPRARTHPSSPPGTSPTSKREREQRAPGAATPHSKRTTADTPPPRSPTRKGVSFSLLEALALPMSPLDSDVGPSPLHSDVEPRVLTDGSGSEAPAPGAGTGAGASLYTPPRVPGGGRSPRMLRTTPGFGSPTPPRHPAQSTPPHPFSSPSPPQTTNQPYRTPPPARPISTSTHDRTSARPTSTSSESRPTSARRSPPARPTSTSTSSRPTSAPHTEEEAHFHCNPRVKPAPHHVLHALAALVPGGALAVMQFLDVREVVRVHERHLRDEERRERFEDACNNYKEGAEEGWYGEGVFGRSLRRVCVYAGVRALVGGRRSFGGEGGDGDGDAGVVEENEKEKEKEDLGREGIKGKGRTLILPIVVFSTVEQLFQSGLYDPGLFRDLPDPRRLRELVQAFDRAEVPHHIIVTPRPSARPRGLATRFGGNISLHLEGTPEICGVLSTYLHSLPHPICFVDGLGPHASGWVDAVWAWCVRPRGPNSSLGDFSRVPGVREKEEERRVEVARVMVCLLPSPVFDVFWYLVGFLGIVVSAGKVGGGVGEEDVGAMFGRAVFGVPGGEVGEEEGGDDGEEEGTRRAGEMMVWFLKRWGAISEGLFELGEQLERGEGSVLRRSNAVKKWGEGGSAGAGAGFGIGSGLPIGPGNASGSGSRSGDASGGMLPSVSSYTYPNDGIAQVGYRPSASFTEGLDLQGGFRGVAKGNGDGDRKEWVGEMRMPVTKSRSPLPGNVAAVPVAAPVEQPPSRRRAQSKATIKAKVTNKYISDVKPPGNPQTEPNAPFNMPPTFSSMYAETPISNASPPDRPPTGLKAPFNTPAAFSSMYTDAKGPNAFFGDREVAMSPAEFTEADAEGEGVVLDDRELPVVRTRGWAAGDGNAARDLESVNVMLEDMLRGNEGRGVERNVTGEKRRRGDTVIQEPAGGVKERNDVVVQPLLVKSRRGTLAAQDDADVRAPGASMIGEDSRRVASPKVVDDRDVVNEDDSDVGRSMKSVNSSFHLYDRLKDVGAVSPDLREIVDRIMAHASSPV</sequence>
<feature type="domain" description="Rho-GAP" evidence="3">
    <location>
        <begin position="814"/>
        <end position="1063"/>
    </location>
</feature>
<feature type="compositionally biased region" description="Low complexity" evidence="1">
    <location>
        <begin position="649"/>
        <end position="684"/>
    </location>
</feature>
<feature type="region of interest" description="Disordered" evidence="1">
    <location>
        <begin position="1"/>
        <end position="117"/>
    </location>
</feature>
<comment type="caution">
    <text evidence="4">The sequence shown here is derived from an EMBL/GenBank/DDBJ whole genome shotgun (WGS) entry which is preliminary data.</text>
</comment>
<dbReference type="InterPro" id="IPR008936">
    <property type="entry name" value="Rho_GTPase_activation_prot"/>
</dbReference>
<name>A0A8H5AUV5_9AGAR</name>
<keyword evidence="5" id="KW-1185">Reference proteome</keyword>
<evidence type="ECO:0000256" key="2">
    <source>
        <dbReference type="SAM" id="Phobius"/>
    </source>
</evidence>
<evidence type="ECO:0000259" key="3">
    <source>
        <dbReference type="PROSITE" id="PS50238"/>
    </source>
</evidence>
<feature type="compositionally biased region" description="Low complexity" evidence="1">
    <location>
        <begin position="264"/>
        <end position="275"/>
    </location>
</feature>
<feature type="region of interest" description="Disordered" evidence="1">
    <location>
        <begin position="253"/>
        <end position="310"/>
    </location>
</feature>
<dbReference type="InterPro" id="IPR000198">
    <property type="entry name" value="RhoGAP_dom"/>
</dbReference>
<dbReference type="SMART" id="SM00324">
    <property type="entry name" value="RhoGAP"/>
    <property type="match status" value="1"/>
</dbReference>
<keyword evidence="2" id="KW-1133">Transmembrane helix</keyword>
<feature type="compositionally biased region" description="Pro residues" evidence="1">
    <location>
        <begin position="448"/>
        <end position="461"/>
    </location>
</feature>
<keyword evidence="2" id="KW-0812">Transmembrane</keyword>
<feature type="compositionally biased region" description="Basic and acidic residues" evidence="1">
    <location>
        <begin position="393"/>
        <end position="417"/>
    </location>
</feature>
<dbReference type="OrthoDB" id="79452at2759"/>
<evidence type="ECO:0000256" key="1">
    <source>
        <dbReference type="SAM" id="MobiDB-lite"/>
    </source>
</evidence>
<dbReference type="PROSITE" id="PS50238">
    <property type="entry name" value="RHOGAP"/>
    <property type="match status" value="1"/>
</dbReference>
<dbReference type="Gene3D" id="1.10.555.10">
    <property type="entry name" value="Rho GTPase activation protein"/>
    <property type="match status" value="1"/>
</dbReference>
<feature type="compositionally biased region" description="Basic and acidic residues" evidence="1">
    <location>
        <begin position="332"/>
        <end position="343"/>
    </location>
</feature>
<feature type="compositionally biased region" description="Pro residues" evidence="1">
    <location>
        <begin position="470"/>
        <end position="485"/>
    </location>
</feature>
<feature type="compositionally biased region" description="Acidic residues" evidence="1">
    <location>
        <begin position="283"/>
        <end position="293"/>
    </location>
</feature>
<dbReference type="PANTHER" id="PTHR24216:SF65">
    <property type="entry name" value="PAXILLIN-LIKE PROTEIN 1"/>
    <property type="match status" value="1"/>
</dbReference>
<feature type="compositionally biased region" description="Polar residues" evidence="1">
    <location>
        <begin position="34"/>
        <end position="59"/>
    </location>
</feature>
<feature type="compositionally biased region" description="Low complexity" evidence="1">
    <location>
        <begin position="559"/>
        <end position="568"/>
    </location>
</feature>
<feature type="compositionally biased region" description="Basic and acidic residues" evidence="1">
    <location>
        <begin position="806"/>
        <end position="818"/>
    </location>
</feature>
<dbReference type="EMBL" id="JAACJK010000227">
    <property type="protein sequence ID" value="KAF5311340.1"/>
    <property type="molecule type" value="Genomic_DNA"/>
</dbReference>
<dbReference type="PANTHER" id="PTHR24216">
    <property type="entry name" value="PAXILLIN-RELATED"/>
    <property type="match status" value="1"/>
</dbReference>
<dbReference type="GO" id="GO:0007165">
    <property type="term" value="P:signal transduction"/>
    <property type="evidence" value="ECO:0007669"/>
    <property type="project" value="InterPro"/>
</dbReference>
<feature type="compositionally biased region" description="Acidic residues" evidence="1">
    <location>
        <begin position="795"/>
        <end position="805"/>
    </location>
</feature>
<feature type="transmembrane region" description="Helical" evidence="2">
    <location>
        <begin position="218"/>
        <end position="242"/>
    </location>
</feature>
<feature type="region of interest" description="Disordered" evidence="1">
    <location>
        <begin position="332"/>
        <end position="692"/>
    </location>
</feature>
<protein>
    <recommendedName>
        <fullName evidence="3">Rho-GAP domain-containing protein</fullName>
    </recommendedName>
</protein>
<proteinExistence type="predicted"/>
<accession>A0A8H5AUV5</accession>